<evidence type="ECO:0000256" key="9">
    <source>
        <dbReference type="ARBA" id="ARBA00025439"/>
    </source>
</evidence>
<dbReference type="GO" id="GO:0022857">
    <property type="term" value="F:transmembrane transporter activity"/>
    <property type="evidence" value="ECO:0007669"/>
    <property type="project" value="InterPro"/>
</dbReference>
<keyword evidence="8 11" id="KW-0472">Membrane</keyword>
<evidence type="ECO:0000256" key="2">
    <source>
        <dbReference type="ARBA" id="ARBA00011262"/>
    </source>
</evidence>
<protein>
    <recommendedName>
        <fullName evidence="10">Autoinducer 2 import system permease protein LsrC</fullName>
    </recommendedName>
</protein>
<feature type="transmembrane region" description="Helical" evidence="11">
    <location>
        <begin position="31"/>
        <end position="48"/>
    </location>
</feature>
<comment type="function">
    <text evidence="9">Part of the ABC transporter complex LsrABCD involved in autoinducer 2 (AI-2) import. Probably responsible for the translocation of the substrate across the membrane.</text>
</comment>
<evidence type="ECO:0000256" key="3">
    <source>
        <dbReference type="ARBA" id="ARBA00022448"/>
    </source>
</evidence>
<accession>A0A345HYS9</accession>
<evidence type="ECO:0000256" key="4">
    <source>
        <dbReference type="ARBA" id="ARBA00022475"/>
    </source>
</evidence>
<dbReference type="OrthoDB" id="9808136at2"/>
<feature type="transmembrane region" description="Helical" evidence="11">
    <location>
        <begin position="318"/>
        <end position="334"/>
    </location>
</feature>
<feature type="transmembrane region" description="Helical" evidence="11">
    <location>
        <begin position="293"/>
        <end position="312"/>
    </location>
</feature>
<evidence type="ECO:0000313" key="13">
    <source>
        <dbReference type="Proteomes" id="UP000253868"/>
    </source>
</evidence>
<evidence type="ECO:0000256" key="8">
    <source>
        <dbReference type="ARBA" id="ARBA00023136"/>
    </source>
</evidence>
<evidence type="ECO:0000256" key="6">
    <source>
        <dbReference type="ARBA" id="ARBA00022692"/>
    </source>
</evidence>
<feature type="transmembrane region" description="Helical" evidence="11">
    <location>
        <begin position="142"/>
        <end position="165"/>
    </location>
</feature>
<dbReference type="Pfam" id="PF02653">
    <property type="entry name" value="BPD_transp_2"/>
    <property type="match status" value="1"/>
</dbReference>
<feature type="transmembrane region" description="Helical" evidence="11">
    <location>
        <begin position="117"/>
        <end position="135"/>
    </location>
</feature>
<dbReference type="EMBL" id="CP031194">
    <property type="protein sequence ID" value="AXG81853.1"/>
    <property type="molecule type" value="Genomic_DNA"/>
</dbReference>
<feature type="transmembrane region" description="Helical" evidence="11">
    <location>
        <begin position="238"/>
        <end position="255"/>
    </location>
</feature>
<feature type="transmembrane region" description="Helical" evidence="11">
    <location>
        <begin position="60"/>
        <end position="80"/>
    </location>
</feature>
<dbReference type="AlphaFoldDB" id="A0A345HYS9"/>
<organism evidence="12 13">
    <name type="scientific">Streptomyces paludis</name>
    <dbReference type="NCBI Taxonomy" id="2282738"/>
    <lineage>
        <taxon>Bacteria</taxon>
        <taxon>Bacillati</taxon>
        <taxon>Actinomycetota</taxon>
        <taxon>Actinomycetes</taxon>
        <taxon>Kitasatosporales</taxon>
        <taxon>Streptomycetaceae</taxon>
        <taxon>Streptomyces</taxon>
    </lineage>
</organism>
<feature type="transmembrane region" description="Helical" evidence="11">
    <location>
        <begin position="267"/>
        <end position="286"/>
    </location>
</feature>
<evidence type="ECO:0000313" key="12">
    <source>
        <dbReference type="EMBL" id="AXG81853.1"/>
    </source>
</evidence>
<dbReference type="PANTHER" id="PTHR32196">
    <property type="entry name" value="ABC TRANSPORTER PERMEASE PROTEIN YPHD-RELATED-RELATED"/>
    <property type="match status" value="1"/>
</dbReference>
<evidence type="ECO:0000256" key="1">
    <source>
        <dbReference type="ARBA" id="ARBA00004651"/>
    </source>
</evidence>
<keyword evidence="6 11" id="KW-0812">Transmembrane</keyword>
<dbReference type="Proteomes" id="UP000253868">
    <property type="component" value="Chromosome"/>
</dbReference>
<reference evidence="13" key="1">
    <citation type="submission" date="2018-07" db="EMBL/GenBank/DDBJ databases">
        <authorList>
            <person name="Zhao J."/>
        </authorList>
    </citation>
    <scope>NUCLEOTIDE SEQUENCE [LARGE SCALE GENOMIC DNA]</scope>
    <source>
        <strain evidence="13">GSSD-12</strain>
    </source>
</reference>
<feature type="transmembrane region" description="Helical" evidence="11">
    <location>
        <begin position="92"/>
        <end position="111"/>
    </location>
</feature>
<keyword evidence="3" id="KW-0813">Transport</keyword>
<dbReference type="KEGG" id="spad:DVK44_33625"/>
<evidence type="ECO:0000256" key="10">
    <source>
        <dbReference type="ARBA" id="ARBA00039382"/>
    </source>
</evidence>
<proteinExistence type="predicted"/>
<dbReference type="InterPro" id="IPR001851">
    <property type="entry name" value="ABC_transp_permease"/>
</dbReference>
<feature type="transmembrane region" description="Helical" evidence="11">
    <location>
        <begin position="185"/>
        <end position="208"/>
    </location>
</feature>
<evidence type="ECO:0000256" key="5">
    <source>
        <dbReference type="ARBA" id="ARBA00022519"/>
    </source>
</evidence>
<keyword evidence="7 11" id="KW-1133">Transmembrane helix</keyword>
<dbReference type="GO" id="GO:0005886">
    <property type="term" value="C:plasma membrane"/>
    <property type="evidence" value="ECO:0007669"/>
    <property type="project" value="UniProtKB-SubCell"/>
</dbReference>
<evidence type="ECO:0000256" key="11">
    <source>
        <dbReference type="SAM" id="Phobius"/>
    </source>
</evidence>
<dbReference type="PANTHER" id="PTHR32196:SF29">
    <property type="entry name" value="AUTOINDUCER 2 IMPORT SYSTEM PERMEASE PROTEIN LSRC"/>
    <property type="match status" value="1"/>
</dbReference>
<comment type="subcellular location">
    <subcellularLocation>
        <location evidence="1">Cell membrane</location>
        <topology evidence="1">Multi-pass membrane protein</topology>
    </subcellularLocation>
</comment>
<dbReference type="RefSeq" id="WP_114664394.1">
    <property type="nucleotide sequence ID" value="NZ_CP031194.1"/>
</dbReference>
<gene>
    <name evidence="12" type="ORF">DVK44_33625</name>
</gene>
<evidence type="ECO:0000256" key="7">
    <source>
        <dbReference type="ARBA" id="ARBA00022989"/>
    </source>
</evidence>
<dbReference type="CDD" id="cd06579">
    <property type="entry name" value="TM_PBP1_transp_AraH_like"/>
    <property type="match status" value="1"/>
</dbReference>
<comment type="subunit">
    <text evidence="2">The complex is composed of two ATP-binding proteins (LsrA), two transmembrane proteins (LsrC and LsrD) and a solute-binding protein (LsrB).</text>
</comment>
<keyword evidence="5" id="KW-0997">Cell inner membrane</keyword>
<sequence>MSTVTQVPTAGDTPVTGALPHRVREALANRAVQIILVEIVVIAVFQALSPGGAFLSEVNIRGMLLTASQVLLLTAGQAVLMSAGHIDVSQGAVLIVSSVVSGKVMIAMAGGTGTTTVLLVGLAVAVGTGAVLGAVNGIMTGLVGINSLVATLGMLSIGTGAAQVIAGGVNLTGLPVELASSFGTLQFGVLPLPTLLSVVVLAVIWIMFRTTAWGTHVLAMGSNVVAARRAGIGTLGRTIGIFMLSAALAGAAGYIDLARYSTTNISGHLSDSMAAIAAALIGGTALTGGRINFLGAVFGALLAIILQSGLVIIDLSPFYQTITIGVMLLIAVSLDRGNRTRPGAD</sequence>
<keyword evidence="13" id="KW-1185">Reference proteome</keyword>
<keyword evidence="4" id="KW-1003">Cell membrane</keyword>
<name>A0A345HYS9_9ACTN</name>